<dbReference type="PANTHER" id="PTHR43569:SF1">
    <property type="entry name" value="BLL3371 PROTEIN"/>
    <property type="match status" value="1"/>
</dbReference>
<comment type="caution">
    <text evidence="4">The sequence shown here is derived from an EMBL/GenBank/DDBJ whole genome shotgun (WGS) entry which is preliminary data.</text>
</comment>
<reference evidence="4 5" key="1">
    <citation type="submission" date="2024-02" db="EMBL/GenBank/DDBJ databases">
        <title>Genome analysis and characterization of Microbaculum marinisediminis sp. nov., isolated from marine sediment.</title>
        <authorList>
            <person name="Du Z.-J."/>
            <person name="Ye Y.-Q."/>
            <person name="Zhang Z.-R."/>
            <person name="Yuan S.-M."/>
            <person name="Zhang X.-Y."/>
        </authorList>
    </citation>
    <scope>NUCLEOTIDE SEQUENCE [LARGE SCALE GENOMIC DNA]</scope>
    <source>
        <strain evidence="4 5">SDUM1044001</strain>
    </source>
</reference>
<organism evidence="4 5">
    <name type="scientific">Microbaculum marinum</name>
    <dbReference type="NCBI Taxonomy" id="1764581"/>
    <lineage>
        <taxon>Bacteria</taxon>
        <taxon>Pseudomonadati</taxon>
        <taxon>Pseudomonadota</taxon>
        <taxon>Alphaproteobacteria</taxon>
        <taxon>Hyphomicrobiales</taxon>
        <taxon>Tepidamorphaceae</taxon>
        <taxon>Microbaculum</taxon>
    </lineage>
</organism>
<accession>A0AAW9S4B1</accession>
<evidence type="ECO:0000256" key="1">
    <source>
        <dbReference type="ARBA" id="ARBA00038310"/>
    </source>
</evidence>
<dbReference type="RefSeq" id="WP_340332126.1">
    <property type="nucleotide sequence ID" value="NZ_JAZHOF010000011.1"/>
</dbReference>
<evidence type="ECO:0000313" key="4">
    <source>
        <dbReference type="EMBL" id="MEJ8574431.1"/>
    </source>
</evidence>
<protein>
    <submittedName>
        <fullName evidence="4">Amidohydrolase family protein</fullName>
    </submittedName>
</protein>
<dbReference type="Proteomes" id="UP001378188">
    <property type="component" value="Unassembled WGS sequence"/>
</dbReference>
<comment type="similarity">
    <text evidence="1">Belongs to the metallo-dependent hydrolases superfamily.</text>
</comment>
<dbReference type="InterPro" id="IPR006680">
    <property type="entry name" value="Amidohydro-rel"/>
</dbReference>
<dbReference type="PANTHER" id="PTHR43569">
    <property type="entry name" value="AMIDOHYDROLASE"/>
    <property type="match status" value="1"/>
</dbReference>
<dbReference type="InterPro" id="IPR052350">
    <property type="entry name" value="Metallo-dep_Lactonases"/>
</dbReference>
<dbReference type="SUPFAM" id="SSF51556">
    <property type="entry name" value="Metallo-dependent hydrolases"/>
    <property type="match status" value="1"/>
</dbReference>
<gene>
    <name evidence="4" type="ORF">V3328_23315</name>
</gene>
<keyword evidence="5" id="KW-1185">Reference proteome</keyword>
<dbReference type="InterPro" id="IPR032466">
    <property type="entry name" value="Metal_Hydrolase"/>
</dbReference>
<dbReference type="Gene3D" id="3.20.20.140">
    <property type="entry name" value="Metal-dependent hydrolases"/>
    <property type="match status" value="1"/>
</dbReference>
<proteinExistence type="inferred from homology"/>
<feature type="region of interest" description="Disordered" evidence="2">
    <location>
        <begin position="133"/>
        <end position="156"/>
    </location>
</feature>
<name>A0AAW9S4B1_9HYPH</name>
<dbReference type="EMBL" id="JAZHOF010000011">
    <property type="protein sequence ID" value="MEJ8574431.1"/>
    <property type="molecule type" value="Genomic_DNA"/>
</dbReference>
<dbReference type="Pfam" id="PF04909">
    <property type="entry name" value="Amidohydro_2"/>
    <property type="match status" value="1"/>
</dbReference>
<dbReference type="GO" id="GO:0016787">
    <property type="term" value="F:hydrolase activity"/>
    <property type="evidence" value="ECO:0007669"/>
    <property type="project" value="InterPro"/>
</dbReference>
<evidence type="ECO:0000259" key="3">
    <source>
        <dbReference type="Pfam" id="PF04909"/>
    </source>
</evidence>
<feature type="domain" description="Amidohydrolase-related" evidence="3">
    <location>
        <begin position="21"/>
        <end position="313"/>
    </location>
</feature>
<dbReference type="AlphaFoldDB" id="A0AAW9S4B1"/>
<evidence type="ECO:0000256" key="2">
    <source>
        <dbReference type="SAM" id="MobiDB-lite"/>
    </source>
</evidence>
<sequence>MSRATDTGEDGATKGDGMPIVDAHQHFWDLDRNYYPWLCDPKLIPFRYGDYSVLKRTYLPPDYLQHVGANRIVKTVHMEAEWDRGDPVAETRWIEGIAAKYDFPSACIGHAEPDREDIEDVLRGHAASPLVRGIRHKPAASGRPQDARRGTSGSMDDPKWRDGYALLERFSLSYDLQTPWWHLDAAAELAAAFPATTIIVNHTGLPSDRSEEGLAGWRHALETVAAQLNVALKISGLGRPGLPWTVEANAPVIRDAVAIFGVDRCMFASNYPVDRLAGPFTTIYDGFREAVADLPVADRRKLFHDNAVRIYRL</sequence>
<evidence type="ECO:0000313" key="5">
    <source>
        <dbReference type="Proteomes" id="UP001378188"/>
    </source>
</evidence>